<dbReference type="InterPro" id="IPR052343">
    <property type="entry name" value="Retrotransposon-Effector_Assoc"/>
</dbReference>
<gene>
    <name evidence="3" type="ORF">FSB_LOCUS53299</name>
</gene>
<protein>
    <recommendedName>
        <fullName evidence="4">Reverse transcriptase domain-containing protein</fullName>
    </recommendedName>
</protein>
<dbReference type="CDD" id="cd01650">
    <property type="entry name" value="RT_nLTR_like"/>
    <property type="match status" value="1"/>
</dbReference>
<evidence type="ECO:0008006" key="4">
    <source>
        <dbReference type="Google" id="ProtNLM"/>
    </source>
</evidence>
<feature type="domain" description="Reverse transcriptase" evidence="1">
    <location>
        <begin position="381"/>
        <end position="522"/>
    </location>
</feature>
<accession>A0A2N9II67</accession>
<evidence type="ECO:0000259" key="1">
    <source>
        <dbReference type="Pfam" id="PF00078"/>
    </source>
</evidence>
<dbReference type="Pfam" id="PF00078">
    <property type="entry name" value="RVT_1"/>
    <property type="match status" value="1"/>
</dbReference>
<dbReference type="AlphaFoldDB" id="A0A2N9II67"/>
<dbReference type="EMBL" id="OIVN01006115">
    <property type="protein sequence ID" value="SPD25417.1"/>
    <property type="molecule type" value="Genomic_DNA"/>
</dbReference>
<proteinExistence type="predicted"/>
<sequence length="838" mass="95853">MPNHVSGGNAFSIDSKAFTLGFDGGRMDPYHIMERRGRFRGSLWVGLGGLCWLLDMLAKLYNQMQKLEGFFEFLLDGYRTLEFSCLSNCGGRFVEVFEYHSGAHRCSIRILEGRRGAGWSLFEFQVHKFFLNEITTHESLSVVQHKASGVGVPAVGIYDHKTKPDEGHQFRQARKSRSYGHEEAIYAADFPSTRCDPGIGDEDVVNGWQPDVVNLEALRCDGGAEMGQGDYEGIRALSVASLSVRYYPLGLLCWPSILNRGLEVDGVYYEDEDEIREQVVHFYESLYQESEEWRPHLEGLSFASIGETERDLSERRFEKEEIVQVLKVLEGDKAPGSDGFAMAFFQHCWKVVEKDVLEFFDEVYEHCKFEKSLNASFITLIPKKVNALNIRDFRPISLIGSVYKLLSKVLAVRLRLVLDGLISDSQNAFVGGRQMLDSVLIANECLDSRVKSTLPGIICKLDIEKVYDHVNSLNWGSLLYLLCRMGFGSRWIKWIHICISMVDPLSPLLFLLVMEVLSRLFKKTEEGGFIRGFQVGDAIGEGLGRRLTLLKTTLANLPTYFMSLFRIPRVCTPLAQGGLGVRDIISFNKALLGKWLWRFGIEESKLWRRVVAIKYGIERGGWEEFSSHILFDVGNGVRVHFWHDRWCGSRLLKEMFPLLFECSRDRNALIDALYIRSNGGGAREWSIRFVRDFNDWEVDEVAAFFRLLHSQSPKREDDDRVQWGLRKNGVFDIRSFYQALRGHLGSSFPWKGIWRVKALRRVAFFVWAAAWGRILTCDNLRRRGFVMVGWCCMCKCSGETVDHLLLHCSVANELWGFVFQMFGVDWIMSRCVLDQVAG</sequence>
<dbReference type="PANTHER" id="PTHR46890">
    <property type="entry name" value="NON-LTR RETROLELEMENT REVERSE TRANSCRIPTASE-LIKE PROTEIN-RELATED"/>
    <property type="match status" value="1"/>
</dbReference>
<name>A0A2N9II67_FAGSY</name>
<dbReference type="PANTHER" id="PTHR46890:SF50">
    <property type="entry name" value="RNA-DIRECTED DNA POLYMERASE, EUKARYOTA, REVERSE TRANSCRIPTASE ZINC-BINDING DOMAIN PROTEIN-RELATED"/>
    <property type="match status" value="1"/>
</dbReference>
<dbReference type="InterPro" id="IPR026960">
    <property type="entry name" value="RVT-Znf"/>
</dbReference>
<evidence type="ECO:0000313" key="3">
    <source>
        <dbReference type="EMBL" id="SPD25417.1"/>
    </source>
</evidence>
<evidence type="ECO:0000259" key="2">
    <source>
        <dbReference type="Pfam" id="PF13966"/>
    </source>
</evidence>
<dbReference type="Pfam" id="PF13966">
    <property type="entry name" value="zf-RVT"/>
    <property type="match status" value="1"/>
</dbReference>
<dbReference type="InterPro" id="IPR000477">
    <property type="entry name" value="RT_dom"/>
</dbReference>
<reference evidence="3" key="1">
    <citation type="submission" date="2018-02" db="EMBL/GenBank/DDBJ databases">
        <authorList>
            <person name="Cohen D.B."/>
            <person name="Kent A.D."/>
        </authorList>
    </citation>
    <scope>NUCLEOTIDE SEQUENCE</scope>
</reference>
<organism evidence="3">
    <name type="scientific">Fagus sylvatica</name>
    <name type="common">Beechnut</name>
    <dbReference type="NCBI Taxonomy" id="28930"/>
    <lineage>
        <taxon>Eukaryota</taxon>
        <taxon>Viridiplantae</taxon>
        <taxon>Streptophyta</taxon>
        <taxon>Embryophyta</taxon>
        <taxon>Tracheophyta</taxon>
        <taxon>Spermatophyta</taxon>
        <taxon>Magnoliopsida</taxon>
        <taxon>eudicotyledons</taxon>
        <taxon>Gunneridae</taxon>
        <taxon>Pentapetalae</taxon>
        <taxon>rosids</taxon>
        <taxon>fabids</taxon>
        <taxon>Fagales</taxon>
        <taxon>Fagaceae</taxon>
        <taxon>Fagus</taxon>
    </lineage>
</organism>
<feature type="domain" description="Reverse transcriptase zinc-binding" evidence="2">
    <location>
        <begin position="731"/>
        <end position="815"/>
    </location>
</feature>